<dbReference type="SUPFAM" id="SSF56935">
    <property type="entry name" value="Porins"/>
    <property type="match status" value="1"/>
</dbReference>
<evidence type="ECO:0000256" key="1">
    <source>
        <dbReference type="SAM" id="Coils"/>
    </source>
</evidence>
<dbReference type="AlphaFoldDB" id="A0A419F7G3"/>
<sequence>MTTLLILAATARCVSIFCRTNGRRNNMSKRIFVCFLVVVLLPAFMPTLLLAGEQSVDQLLRRIEQLEKRVAELEATPATALAQPQEEQAAAVEQPVTFLEGLEIGGFVDMAYGYNFNNPDTRKAGNALRVFDIDHNSFSFDLLELYVERPIENPGEAGFRFDLNFGQIADLIDLDPDFGDSSDDFDVQQAYVTYRAPIGNGLDVAFGKFVTHHGAEVIESKDNPNYSRSFLFGFAIPFTHTGVRFTYPFSDKISYTQHIVNGWDNVVDNNDSKSLGGQLAITPTEAFVFYLNWMYGPEQTNNEGDKRGVIDLVSTYQATDKLKCIFNYDYGSEEDIALDGGDAHWQGFAGILDYDLSEKVGVALRGEWFNDDGGSRTGTDQDLYEITLAGEYHWTDHLMTRLEYRHDWSSKHSFLDDDGTDDEQDTLFMNVVYEF</sequence>
<evidence type="ECO:0008006" key="5">
    <source>
        <dbReference type="Google" id="ProtNLM"/>
    </source>
</evidence>
<dbReference type="Pfam" id="PF07642">
    <property type="entry name" value="BBP2"/>
    <property type="match status" value="1"/>
</dbReference>
<dbReference type="InterPro" id="IPR023614">
    <property type="entry name" value="Porin_dom_sf"/>
</dbReference>
<keyword evidence="2" id="KW-1133">Transmembrane helix</keyword>
<dbReference type="InterPro" id="IPR011486">
    <property type="entry name" value="BBP2"/>
</dbReference>
<accession>A0A419F7G3</accession>
<name>A0A419F7G3_9BACT</name>
<comment type="caution">
    <text evidence="3">The sequence shown here is derived from an EMBL/GenBank/DDBJ whole genome shotgun (WGS) entry which is preliminary data.</text>
</comment>
<evidence type="ECO:0000313" key="4">
    <source>
        <dbReference type="Proteomes" id="UP000285961"/>
    </source>
</evidence>
<reference evidence="3 4" key="1">
    <citation type="journal article" date="2017" name="ISME J.">
        <title>Energy and carbon metabolisms in a deep terrestrial subsurface fluid microbial community.</title>
        <authorList>
            <person name="Momper L."/>
            <person name="Jungbluth S.P."/>
            <person name="Lee M.D."/>
            <person name="Amend J.P."/>
        </authorList>
    </citation>
    <scope>NUCLEOTIDE SEQUENCE [LARGE SCALE GENOMIC DNA]</scope>
    <source>
        <strain evidence="3">SURF_17</strain>
    </source>
</reference>
<keyword evidence="2" id="KW-0812">Transmembrane</keyword>
<protein>
    <recommendedName>
        <fullName evidence="5">Porin</fullName>
    </recommendedName>
</protein>
<dbReference type="Proteomes" id="UP000285961">
    <property type="component" value="Unassembled WGS sequence"/>
</dbReference>
<proteinExistence type="predicted"/>
<keyword evidence="2" id="KW-0472">Membrane</keyword>
<feature type="coiled-coil region" evidence="1">
    <location>
        <begin position="49"/>
        <end position="76"/>
    </location>
</feature>
<evidence type="ECO:0000313" key="3">
    <source>
        <dbReference type="EMBL" id="RJP74354.1"/>
    </source>
</evidence>
<dbReference type="Gene3D" id="2.40.160.10">
    <property type="entry name" value="Porin"/>
    <property type="match status" value="1"/>
</dbReference>
<evidence type="ECO:0000256" key="2">
    <source>
        <dbReference type="SAM" id="Phobius"/>
    </source>
</evidence>
<gene>
    <name evidence="3" type="ORF">C4532_02780</name>
</gene>
<keyword evidence="1" id="KW-0175">Coiled coil</keyword>
<organism evidence="3 4">
    <name type="scientific">Candidatus Abyssobacteria bacterium SURF_17</name>
    <dbReference type="NCBI Taxonomy" id="2093361"/>
    <lineage>
        <taxon>Bacteria</taxon>
        <taxon>Pseudomonadati</taxon>
        <taxon>Candidatus Hydrogenedentota</taxon>
        <taxon>Candidatus Abyssobacteria</taxon>
    </lineage>
</organism>
<feature type="transmembrane region" description="Helical" evidence="2">
    <location>
        <begin position="31"/>
        <end position="52"/>
    </location>
</feature>
<dbReference type="EMBL" id="QZKI01000016">
    <property type="protein sequence ID" value="RJP74354.1"/>
    <property type="molecule type" value="Genomic_DNA"/>
</dbReference>